<dbReference type="OrthoDB" id="8289686at2"/>
<dbReference type="Proteomes" id="UP000321717">
    <property type="component" value="Unassembled WGS sequence"/>
</dbReference>
<dbReference type="EMBL" id="BJZP01000011">
    <property type="protein sequence ID" value="GEO85568.1"/>
    <property type="molecule type" value="Genomic_DNA"/>
</dbReference>
<gene>
    <name evidence="1" type="ORF">RNA01_25000</name>
</gene>
<evidence type="ECO:0000313" key="1">
    <source>
        <dbReference type="EMBL" id="GEO85568.1"/>
    </source>
</evidence>
<accession>A0A512HJD4</accession>
<proteinExistence type="predicted"/>
<keyword evidence="2" id="KW-1185">Reference proteome</keyword>
<comment type="caution">
    <text evidence="1">The sequence shown here is derived from an EMBL/GenBank/DDBJ whole genome shotgun (WGS) entry which is preliminary data.</text>
</comment>
<dbReference type="RefSeq" id="WP_147180540.1">
    <property type="nucleotide sequence ID" value="NZ_BJZP01000011.1"/>
</dbReference>
<organism evidence="1 2">
    <name type="scientific">Ciceribacter naphthalenivorans</name>
    <dbReference type="NCBI Taxonomy" id="1118451"/>
    <lineage>
        <taxon>Bacteria</taxon>
        <taxon>Pseudomonadati</taxon>
        <taxon>Pseudomonadota</taxon>
        <taxon>Alphaproteobacteria</taxon>
        <taxon>Hyphomicrobiales</taxon>
        <taxon>Rhizobiaceae</taxon>
        <taxon>Ciceribacter</taxon>
    </lineage>
</organism>
<name>A0A512HJD4_9HYPH</name>
<protein>
    <submittedName>
        <fullName evidence="1">Uncharacterized protein</fullName>
    </submittedName>
</protein>
<evidence type="ECO:0000313" key="2">
    <source>
        <dbReference type="Proteomes" id="UP000321717"/>
    </source>
</evidence>
<reference evidence="1 2" key="1">
    <citation type="submission" date="2019-07" db="EMBL/GenBank/DDBJ databases">
        <title>Whole genome shotgun sequence of Rhizobium naphthalenivorans NBRC 107585.</title>
        <authorList>
            <person name="Hosoyama A."/>
            <person name="Uohara A."/>
            <person name="Ohji S."/>
            <person name="Ichikawa N."/>
        </authorList>
    </citation>
    <scope>NUCLEOTIDE SEQUENCE [LARGE SCALE GENOMIC DNA]</scope>
    <source>
        <strain evidence="1 2">NBRC 107585</strain>
    </source>
</reference>
<dbReference type="AlphaFoldDB" id="A0A512HJD4"/>
<sequence length="73" mass="7989">MINDDFDAGLPIDPPERLVGSETILQQGAVVVPLPGLHQRRSKPMSGLLPYGDATIINFPAPKWQRNALRKNG</sequence>